<organism evidence="3 4">
    <name type="scientific">Aquicella lusitana</name>
    <dbReference type="NCBI Taxonomy" id="254246"/>
    <lineage>
        <taxon>Bacteria</taxon>
        <taxon>Pseudomonadati</taxon>
        <taxon>Pseudomonadota</taxon>
        <taxon>Gammaproteobacteria</taxon>
        <taxon>Legionellales</taxon>
        <taxon>Coxiellaceae</taxon>
        <taxon>Aquicella</taxon>
    </lineage>
</organism>
<dbReference type="PANTHER" id="PTHR34068">
    <property type="entry name" value="UPF0145 PROTEIN YBJQ"/>
    <property type="match status" value="1"/>
</dbReference>
<gene>
    <name evidence="3" type="ORF">C8D86_1185</name>
</gene>
<dbReference type="EMBL" id="QQAX01000018">
    <property type="protein sequence ID" value="RDI41682.1"/>
    <property type="molecule type" value="Genomic_DNA"/>
</dbReference>
<evidence type="ECO:0000256" key="1">
    <source>
        <dbReference type="ARBA" id="ARBA00010751"/>
    </source>
</evidence>
<comment type="caution">
    <text evidence="3">The sequence shown here is derived from an EMBL/GenBank/DDBJ whole genome shotgun (WGS) entry which is preliminary data.</text>
</comment>
<comment type="similarity">
    <text evidence="1 2">Belongs to the UPF0145 family.</text>
</comment>
<dbReference type="Proteomes" id="UP000254720">
    <property type="component" value="Unassembled WGS sequence"/>
</dbReference>
<dbReference type="AlphaFoldDB" id="A0A370GCX5"/>
<dbReference type="InterPro" id="IPR035439">
    <property type="entry name" value="UPF0145_dom_sf"/>
</dbReference>
<dbReference type="InterPro" id="IPR002765">
    <property type="entry name" value="UPF0145_YbjQ-like"/>
</dbReference>
<evidence type="ECO:0000256" key="2">
    <source>
        <dbReference type="HAMAP-Rule" id="MF_00338"/>
    </source>
</evidence>
<dbReference type="HAMAP" id="MF_00338">
    <property type="entry name" value="UPF0145"/>
    <property type="match status" value="1"/>
</dbReference>
<evidence type="ECO:0000313" key="4">
    <source>
        <dbReference type="Proteomes" id="UP000254720"/>
    </source>
</evidence>
<accession>A0A370GCX5</accession>
<sequence length="108" mass="11644">MIVTTTMDLAGYRIVEYRGMVRGLIVRSPTIMQSITGGLKNIIGGKIGAYTDMCETARQQAYDHMIEHAEQMGANAVIGVRYDASQVAADAATEVLCYGTAVVIQKIS</sequence>
<evidence type="ECO:0000313" key="3">
    <source>
        <dbReference type="EMBL" id="RDI41682.1"/>
    </source>
</evidence>
<proteinExistence type="inferred from homology"/>
<reference evidence="3 4" key="1">
    <citation type="submission" date="2018-07" db="EMBL/GenBank/DDBJ databases">
        <title>Genomic Encyclopedia of Type Strains, Phase IV (KMG-IV): sequencing the most valuable type-strain genomes for metagenomic binning, comparative biology and taxonomic classification.</title>
        <authorList>
            <person name="Goeker M."/>
        </authorList>
    </citation>
    <scope>NUCLEOTIDE SEQUENCE [LARGE SCALE GENOMIC DNA]</scope>
    <source>
        <strain evidence="3 4">DSM 16500</strain>
    </source>
</reference>
<dbReference type="Gene3D" id="3.30.110.70">
    <property type="entry name" value="Hypothetical protein apc22750. Chain B"/>
    <property type="match status" value="1"/>
</dbReference>
<name>A0A370GCX5_9COXI</name>
<protein>
    <recommendedName>
        <fullName evidence="2">UPF0145 protein C8D86_1185</fullName>
    </recommendedName>
</protein>
<dbReference type="Pfam" id="PF01906">
    <property type="entry name" value="YbjQ_1"/>
    <property type="match status" value="1"/>
</dbReference>
<dbReference type="SUPFAM" id="SSF117782">
    <property type="entry name" value="YbjQ-like"/>
    <property type="match status" value="1"/>
</dbReference>
<dbReference type="RefSeq" id="WP_114834852.1">
    <property type="nucleotide sequence ID" value="NZ_LR699114.1"/>
</dbReference>
<keyword evidence="4" id="KW-1185">Reference proteome</keyword>
<dbReference type="OrthoDB" id="9796448at2"/>
<dbReference type="PANTHER" id="PTHR34068:SF2">
    <property type="entry name" value="UPF0145 PROTEIN SCO3412"/>
    <property type="match status" value="1"/>
</dbReference>